<organism evidence="2 3">
    <name type="scientific">Elysia crispata</name>
    <name type="common">lettuce slug</name>
    <dbReference type="NCBI Taxonomy" id="231223"/>
    <lineage>
        <taxon>Eukaryota</taxon>
        <taxon>Metazoa</taxon>
        <taxon>Spiralia</taxon>
        <taxon>Lophotrochozoa</taxon>
        <taxon>Mollusca</taxon>
        <taxon>Gastropoda</taxon>
        <taxon>Heterobranchia</taxon>
        <taxon>Euthyneura</taxon>
        <taxon>Panpulmonata</taxon>
        <taxon>Sacoglossa</taxon>
        <taxon>Placobranchoidea</taxon>
        <taxon>Plakobranchidae</taxon>
        <taxon>Elysia</taxon>
    </lineage>
</organism>
<gene>
    <name evidence="2" type="ORF">RRG08_032382</name>
</gene>
<dbReference type="EMBL" id="JAWDGP010001865">
    <property type="protein sequence ID" value="KAK3787426.1"/>
    <property type="molecule type" value="Genomic_DNA"/>
</dbReference>
<feature type="region of interest" description="Disordered" evidence="1">
    <location>
        <begin position="1"/>
        <end position="79"/>
    </location>
</feature>
<name>A0AAE1DY72_9GAST</name>
<keyword evidence="3" id="KW-1185">Reference proteome</keyword>
<sequence length="114" mass="12648">MRKGGPGFGSHQSNLVPDKKENIRNVETEMYRAPEGPTNLERRGSNPNSTWRDPPLQARLSHLTASPPGAQDPSCSDSEVQLRRDELFLRSLPDTQLSKLLTTGQARRGSLKLV</sequence>
<evidence type="ECO:0000256" key="1">
    <source>
        <dbReference type="SAM" id="MobiDB-lite"/>
    </source>
</evidence>
<protein>
    <submittedName>
        <fullName evidence="2">Uncharacterized protein</fullName>
    </submittedName>
</protein>
<proteinExistence type="predicted"/>
<feature type="compositionally biased region" description="Basic and acidic residues" evidence="1">
    <location>
        <begin position="17"/>
        <end position="32"/>
    </location>
</feature>
<comment type="caution">
    <text evidence="2">The sequence shown here is derived from an EMBL/GenBank/DDBJ whole genome shotgun (WGS) entry which is preliminary data.</text>
</comment>
<evidence type="ECO:0000313" key="3">
    <source>
        <dbReference type="Proteomes" id="UP001283361"/>
    </source>
</evidence>
<accession>A0AAE1DY72</accession>
<dbReference type="Proteomes" id="UP001283361">
    <property type="component" value="Unassembled WGS sequence"/>
</dbReference>
<reference evidence="2" key="1">
    <citation type="journal article" date="2023" name="G3 (Bethesda)">
        <title>A reference genome for the long-term kleptoplast-retaining sea slug Elysia crispata morphotype clarki.</title>
        <authorList>
            <person name="Eastman K.E."/>
            <person name="Pendleton A.L."/>
            <person name="Shaikh M.A."/>
            <person name="Suttiyut T."/>
            <person name="Ogas R."/>
            <person name="Tomko P."/>
            <person name="Gavelis G."/>
            <person name="Widhalm J.R."/>
            <person name="Wisecaver J.H."/>
        </authorList>
    </citation>
    <scope>NUCLEOTIDE SEQUENCE</scope>
    <source>
        <strain evidence="2">ECLA1</strain>
    </source>
</reference>
<evidence type="ECO:0000313" key="2">
    <source>
        <dbReference type="EMBL" id="KAK3787426.1"/>
    </source>
</evidence>
<dbReference type="AlphaFoldDB" id="A0AAE1DY72"/>